<evidence type="ECO:0000313" key="3">
    <source>
        <dbReference type="RefSeq" id="XP_020549001.1"/>
    </source>
</evidence>
<sequence>MGKTLPHENTRNGVKFPKPNHQSFPTSTLQEVPPPLSVTGLMPVQNLQPSGVFVKCRAFLYSFWGSLSLDCSNLDLSFSRMGLRRSAFESRVLWSILLFLPKIDRSHLHPRV</sequence>
<protein>
    <submittedName>
        <fullName evidence="3">Uncharacterized protein LOC110011872</fullName>
    </submittedName>
</protein>
<evidence type="ECO:0000256" key="1">
    <source>
        <dbReference type="SAM" id="MobiDB-lite"/>
    </source>
</evidence>
<accession>A0A8M8UYK0</accession>
<dbReference type="Proteomes" id="UP000504604">
    <property type="component" value="Linkage group LG4"/>
</dbReference>
<reference evidence="3" key="1">
    <citation type="submission" date="2025-08" db="UniProtKB">
        <authorList>
            <consortium name="RefSeq"/>
        </authorList>
    </citation>
    <scope>IDENTIFICATION</scope>
</reference>
<evidence type="ECO:0000313" key="2">
    <source>
        <dbReference type="Proteomes" id="UP000504604"/>
    </source>
</evidence>
<feature type="compositionally biased region" description="Polar residues" evidence="1">
    <location>
        <begin position="20"/>
        <end position="29"/>
    </location>
</feature>
<name>A0A8M8UYK0_SESIN</name>
<dbReference type="AlphaFoldDB" id="A0A8M8UYK0"/>
<gene>
    <name evidence="3" type="primary">LOC110011872</name>
</gene>
<feature type="region of interest" description="Disordered" evidence="1">
    <location>
        <begin position="1"/>
        <end position="29"/>
    </location>
</feature>
<organism evidence="2 3">
    <name type="scientific">Sesamum indicum</name>
    <name type="common">Oriental sesame</name>
    <name type="synonym">Sesamum orientale</name>
    <dbReference type="NCBI Taxonomy" id="4182"/>
    <lineage>
        <taxon>Eukaryota</taxon>
        <taxon>Viridiplantae</taxon>
        <taxon>Streptophyta</taxon>
        <taxon>Embryophyta</taxon>
        <taxon>Tracheophyta</taxon>
        <taxon>Spermatophyta</taxon>
        <taxon>Magnoliopsida</taxon>
        <taxon>eudicotyledons</taxon>
        <taxon>Gunneridae</taxon>
        <taxon>Pentapetalae</taxon>
        <taxon>asterids</taxon>
        <taxon>lamiids</taxon>
        <taxon>Lamiales</taxon>
        <taxon>Pedaliaceae</taxon>
        <taxon>Sesamum</taxon>
    </lineage>
</organism>
<proteinExistence type="predicted"/>
<dbReference type="RefSeq" id="XP_020549001.1">
    <property type="nucleotide sequence ID" value="XM_020693342.1"/>
</dbReference>
<feature type="compositionally biased region" description="Basic and acidic residues" evidence="1">
    <location>
        <begin position="1"/>
        <end position="10"/>
    </location>
</feature>
<keyword evidence="2" id="KW-1185">Reference proteome</keyword>
<dbReference type="GeneID" id="110011872"/>
<dbReference type="KEGG" id="sind:110011872"/>